<comment type="similarity">
    <text evidence="1">Belongs to the isochorismatase family.</text>
</comment>
<evidence type="ECO:0000313" key="4">
    <source>
        <dbReference type="EMBL" id="KAL3856824.1"/>
    </source>
</evidence>
<proteinExistence type="inferred from homology"/>
<dbReference type="CDD" id="cd01012">
    <property type="entry name" value="YcaC_related"/>
    <property type="match status" value="1"/>
</dbReference>
<evidence type="ECO:0000313" key="5">
    <source>
        <dbReference type="Proteomes" id="UP001634394"/>
    </source>
</evidence>
<dbReference type="Proteomes" id="UP001634394">
    <property type="component" value="Unassembled WGS sequence"/>
</dbReference>
<feature type="domain" description="Isochorismatase-like" evidence="3">
    <location>
        <begin position="15"/>
        <end position="165"/>
    </location>
</feature>
<dbReference type="InterPro" id="IPR036380">
    <property type="entry name" value="Isochorismatase-like_sf"/>
</dbReference>
<dbReference type="Gene3D" id="3.40.50.850">
    <property type="entry name" value="Isochorismatase-like"/>
    <property type="match status" value="1"/>
</dbReference>
<dbReference type="PANTHER" id="PTHR14119:SF17">
    <property type="entry name" value="ISOCHORISMATASE DOMAIN-CONTAINING PROTEIN 1"/>
    <property type="match status" value="1"/>
</dbReference>
<evidence type="ECO:0000256" key="1">
    <source>
        <dbReference type="ARBA" id="ARBA00006336"/>
    </source>
</evidence>
<dbReference type="AlphaFoldDB" id="A0ABD3V5C1"/>
<name>A0ABD3V5C1_SINWO</name>
<sequence length="200" mass="22153">MAAKRKLGNLAADKTVFFCCDMQEKFRPAIAYFSDIVTCAERLVKAAKILNIPLIATEQYPRGLGNTVPELDVSHAVGVFPKTKFSMMVSEVEEKLKTLCGGSVQHIVLFGIEAHVCVQQTVIDLLERNFDVHVVADACSSRNMMDRLFAYQRFQHSGAVVTTSEAVLLQLIGDKDHPKFKEIQGLIKDKAPDSGLLNKL</sequence>
<accession>A0ABD3V5C1</accession>
<dbReference type="EMBL" id="JBJQND010000013">
    <property type="protein sequence ID" value="KAL3856824.1"/>
    <property type="molecule type" value="Genomic_DNA"/>
</dbReference>
<dbReference type="InterPro" id="IPR050993">
    <property type="entry name" value="Isochorismatase_domain"/>
</dbReference>
<organism evidence="4 5">
    <name type="scientific">Sinanodonta woodiana</name>
    <name type="common">Chinese pond mussel</name>
    <name type="synonym">Anodonta woodiana</name>
    <dbReference type="NCBI Taxonomy" id="1069815"/>
    <lineage>
        <taxon>Eukaryota</taxon>
        <taxon>Metazoa</taxon>
        <taxon>Spiralia</taxon>
        <taxon>Lophotrochozoa</taxon>
        <taxon>Mollusca</taxon>
        <taxon>Bivalvia</taxon>
        <taxon>Autobranchia</taxon>
        <taxon>Heteroconchia</taxon>
        <taxon>Palaeoheterodonta</taxon>
        <taxon>Unionida</taxon>
        <taxon>Unionoidea</taxon>
        <taxon>Unionidae</taxon>
        <taxon>Unioninae</taxon>
        <taxon>Sinanodonta</taxon>
    </lineage>
</organism>
<dbReference type="PANTHER" id="PTHR14119">
    <property type="entry name" value="HYDROLASE"/>
    <property type="match status" value="1"/>
</dbReference>
<keyword evidence="5" id="KW-1185">Reference proteome</keyword>
<comment type="caution">
    <text evidence="4">The sequence shown here is derived from an EMBL/GenBank/DDBJ whole genome shotgun (WGS) entry which is preliminary data.</text>
</comment>
<gene>
    <name evidence="4" type="ORF">ACJMK2_011538</name>
</gene>
<dbReference type="Pfam" id="PF00857">
    <property type="entry name" value="Isochorismatase"/>
    <property type="match status" value="1"/>
</dbReference>
<evidence type="ECO:0000256" key="2">
    <source>
        <dbReference type="ARBA" id="ARBA00040688"/>
    </source>
</evidence>
<protein>
    <recommendedName>
        <fullName evidence="2">Isochorismatase domain-containing protein 1</fullName>
    </recommendedName>
</protein>
<dbReference type="InterPro" id="IPR000868">
    <property type="entry name" value="Isochorismatase-like_dom"/>
</dbReference>
<evidence type="ECO:0000259" key="3">
    <source>
        <dbReference type="Pfam" id="PF00857"/>
    </source>
</evidence>
<dbReference type="SUPFAM" id="SSF52499">
    <property type="entry name" value="Isochorismatase-like hydrolases"/>
    <property type="match status" value="1"/>
</dbReference>
<dbReference type="FunFam" id="3.40.50.850:FF:000001">
    <property type="entry name" value="Isochorismatase domain-containing protein 1"/>
    <property type="match status" value="1"/>
</dbReference>
<reference evidence="4 5" key="1">
    <citation type="submission" date="2024-11" db="EMBL/GenBank/DDBJ databases">
        <title>Chromosome-level genome assembly of the freshwater bivalve Anodonta woodiana.</title>
        <authorList>
            <person name="Chen X."/>
        </authorList>
    </citation>
    <scope>NUCLEOTIDE SEQUENCE [LARGE SCALE GENOMIC DNA]</scope>
    <source>
        <strain evidence="4">MN2024</strain>
        <tissue evidence="4">Gills</tissue>
    </source>
</reference>